<keyword evidence="2" id="KW-0813">Transport</keyword>
<keyword evidence="12" id="KW-1185">Reference proteome</keyword>
<dbReference type="Pfam" id="PF04290">
    <property type="entry name" value="DctQ"/>
    <property type="match status" value="1"/>
</dbReference>
<dbReference type="AlphaFoldDB" id="A0A1Y1RV18"/>
<evidence type="ECO:0000313" key="11">
    <source>
        <dbReference type="EMBL" id="ORC31168.1"/>
    </source>
</evidence>
<comment type="similarity">
    <text evidence="8">Belongs to the TRAP transporter small permease family.</text>
</comment>
<organism evidence="11 12">
    <name type="scientific">Marispirochaeta aestuarii</name>
    <dbReference type="NCBI Taxonomy" id="1963862"/>
    <lineage>
        <taxon>Bacteria</taxon>
        <taxon>Pseudomonadati</taxon>
        <taxon>Spirochaetota</taxon>
        <taxon>Spirochaetia</taxon>
        <taxon>Spirochaetales</taxon>
        <taxon>Spirochaetaceae</taxon>
        <taxon>Marispirochaeta</taxon>
    </lineage>
</organism>
<dbReference type="PANTHER" id="PTHR35011:SF5">
    <property type="entry name" value="SIALIC ACID TRAP TRANSPORTER SMALL PERMEASE PROTEIN SIAQ"/>
    <property type="match status" value="1"/>
</dbReference>
<name>A0A1Y1RV18_9SPIO</name>
<evidence type="ECO:0000313" key="12">
    <source>
        <dbReference type="Proteomes" id="UP000192343"/>
    </source>
</evidence>
<gene>
    <name evidence="11" type="ORF">B4O97_17300</name>
</gene>
<dbReference type="STRING" id="1963862.B4O97_17300"/>
<comment type="subcellular location">
    <subcellularLocation>
        <location evidence="1">Cell inner membrane</location>
        <topology evidence="1">Multi-pass membrane protein</topology>
    </subcellularLocation>
</comment>
<feature type="transmembrane region" description="Helical" evidence="9">
    <location>
        <begin position="130"/>
        <end position="153"/>
    </location>
</feature>
<dbReference type="GO" id="GO:0022857">
    <property type="term" value="F:transmembrane transporter activity"/>
    <property type="evidence" value="ECO:0007669"/>
    <property type="project" value="TreeGrafter"/>
</dbReference>
<feature type="domain" description="Tripartite ATP-independent periplasmic transporters DctQ component" evidence="10">
    <location>
        <begin position="25"/>
        <end position="154"/>
    </location>
</feature>
<evidence type="ECO:0000256" key="7">
    <source>
        <dbReference type="ARBA" id="ARBA00023136"/>
    </source>
</evidence>
<dbReference type="RefSeq" id="WP_083052767.1">
    <property type="nucleotide sequence ID" value="NZ_MWQY01000026.1"/>
</dbReference>
<keyword evidence="5 9" id="KW-0812">Transmembrane</keyword>
<accession>A0A1Y1RV18</accession>
<evidence type="ECO:0000256" key="8">
    <source>
        <dbReference type="ARBA" id="ARBA00038436"/>
    </source>
</evidence>
<comment type="caution">
    <text evidence="11">The sequence shown here is derived from an EMBL/GenBank/DDBJ whole genome shotgun (WGS) entry which is preliminary data.</text>
</comment>
<keyword evidence="7 9" id="KW-0472">Membrane</keyword>
<dbReference type="PANTHER" id="PTHR35011">
    <property type="entry name" value="2,3-DIKETO-L-GULONATE TRAP TRANSPORTER SMALL PERMEASE PROTEIN YIAM"/>
    <property type="match status" value="1"/>
</dbReference>
<evidence type="ECO:0000256" key="3">
    <source>
        <dbReference type="ARBA" id="ARBA00022475"/>
    </source>
</evidence>
<evidence type="ECO:0000256" key="6">
    <source>
        <dbReference type="ARBA" id="ARBA00022989"/>
    </source>
</evidence>
<evidence type="ECO:0000256" key="5">
    <source>
        <dbReference type="ARBA" id="ARBA00022692"/>
    </source>
</evidence>
<dbReference type="EMBL" id="MWQY01000026">
    <property type="protein sequence ID" value="ORC31168.1"/>
    <property type="molecule type" value="Genomic_DNA"/>
</dbReference>
<dbReference type="Proteomes" id="UP000192343">
    <property type="component" value="Unassembled WGS sequence"/>
</dbReference>
<evidence type="ECO:0000256" key="4">
    <source>
        <dbReference type="ARBA" id="ARBA00022519"/>
    </source>
</evidence>
<evidence type="ECO:0000256" key="1">
    <source>
        <dbReference type="ARBA" id="ARBA00004429"/>
    </source>
</evidence>
<dbReference type="GO" id="GO:0015740">
    <property type="term" value="P:C4-dicarboxylate transport"/>
    <property type="evidence" value="ECO:0007669"/>
    <property type="project" value="TreeGrafter"/>
</dbReference>
<feature type="transmembrane region" description="Helical" evidence="9">
    <location>
        <begin position="49"/>
        <end position="68"/>
    </location>
</feature>
<evidence type="ECO:0000256" key="9">
    <source>
        <dbReference type="SAM" id="Phobius"/>
    </source>
</evidence>
<keyword evidence="3" id="KW-1003">Cell membrane</keyword>
<reference evidence="11 12" key="1">
    <citation type="submission" date="2017-03" db="EMBL/GenBank/DDBJ databases">
        <title>Draft Genome sequence of Marispirochaeta sp. strain JC444.</title>
        <authorList>
            <person name="Shivani Y."/>
            <person name="Subhash Y."/>
            <person name="Sasikala C."/>
            <person name="Ramana C."/>
        </authorList>
    </citation>
    <scope>NUCLEOTIDE SEQUENCE [LARGE SCALE GENOMIC DNA]</scope>
    <source>
        <strain evidence="11 12">JC444</strain>
    </source>
</reference>
<evidence type="ECO:0000256" key="2">
    <source>
        <dbReference type="ARBA" id="ARBA00022448"/>
    </source>
</evidence>
<proteinExistence type="inferred from homology"/>
<dbReference type="InterPro" id="IPR055348">
    <property type="entry name" value="DctQ"/>
</dbReference>
<evidence type="ECO:0000259" key="10">
    <source>
        <dbReference type="Pfam" id="PF04290"/>
    </source>
</evidence>
<dbReference type="OrthoDB" id="9815614at2"/>
<dbReference type="GO" id="GO:0005886">
    <property type="term" value="C:plasma membrane"/>
    <property type="evidence" value="ECO:0007669"/>
    <property type="project" value="UniProtKB-SubCell"/>
</dbReference>
<protein>
    <recommendedName>
        <fullName evidence="10">Tripartite ATP-independent periplasmic transporters DctQ component domain-containing protein</fullName>
    </recommendedName>
</protein>
<feature type="transmembrane region" description="Helical" evidence="9">
    <location>
        <begin position="89"/>
        <end position="110"/>
    </location>
</feature>
<feature type="transmembrane region" description="Helical" evidence="9">
    <location>
        <begin position="12"/>
        <end position="37"/>
    </location>
</feature>
<sequence>MFFGRFQAALEKAYSMFLILLTLTMFIIVAFNVFMRFVMNQSLGWADELARFIFIWIGFLGAVLAYKNDEHVGLSFLIDAIQSSRGKRIISVIQQILSLVVLLFITYFGYQASTTVMNVSPALSIPMSLMYLIVPFCGGMMCLLGIGKLIAIFRGAEIQTNIRNSVE</sequence>
<dbReference type="InterPro" id="IPR007387">
    <property type="entry name" value="TRAP_DctQ"/>
</dbReference>
<keyword evidence="6 9" id="KW-1133">Transmembrane helix</keyword>
<keyword evidence="4" id="KW-0997">Cell inner membrane</keyword>